<comment type="similarity">
    <text evidence="5">Belongs to the methyl-accepting chemotaxis (MCP) protein family.</text>
</comment>
<name>A0ABS3E039_9BACI</name>
<dbReference type="InterPro" id="IPR004089">
    <property type="entry name" value="MCPsignal_dom"/>
</dbReference>
<dbReference type="RefSeq" id="WP_206935606.1">
    <property type="nucleotide sequence ID" value="NZ_JAEKJY010000005.1"/>
</dbReference>
<keyword evidence="4 6" id="KW-0807">Transducer</keyword>
<dbReference type="Pfam" id="PF00015">
    <property type="entry name" value="MCPsignal"/>
    <property type="match status" value="1"/>
</dbReference>
<evidence type="ECO:0000256" key="1">
    <source>
        <dbReference type="ARBA" id="ARBA00004236"/>
    </source>
</evidence>
<evidence type="ECO:0000256" key="4">
    <source>
        <dbReference type="ARBA" id="ARBA00023224"/>
    </source>
</evidence>
<evidence type="ECO:0000313" key="11">
    <source>
        <dbReference type="Proteomes" id="UP000663970"/>
    </source>
</evidence>
<dbReference type="PROSITE" id="PS50111">
    <property type="entry name" value="CHEMOTAXIS_TRANSDUC_2"/>
    <property type="match status" value="1"/>
</dbReference>
<dbReference type="SMART" id="SM00283">
    <property type="entry name" value="MA"/>
    <property type="match status" value="1"/>
</dbReference>
<keyword evidence="7" id="KW-1133">Transmembrane helix</keyword>
<evidence type="ECO:0000256" key="7">
    <source>
        <dbReference type="SAM" id="Phobius"/>
    </source>
</evidence>
<dbReference type="PANTHER" id="PTHR32089">
    <property type="entry name" value="METHYL-ACCEPTING CHEMOTAXIS PROTEIN MCPB"/>
    <property type="match status" value="1"/>
</dbReference>
<comment type="caution">
    <text evidence="10">The sequence shown here is derived from an EMBL/GenBank/DDBJ whole genome shotgun (WGS) entry which is preliminary data.</text>
</comment>
<organism evidence="10 11">
    <name type="scientific">Halobacillus kuroshimensis</name>
    <dbReference type="NCBI Taxonomy" id="302481"/>
    <lineage>
        <taxon>Bacteria</taxon>
        <taxon>Bacillati</taxon>
        <taxon>Bacillota</taxon>
        <taxon>Bacilli</taxon>
        <taxon>Bacillales</taxon>
        <taxon>Bacillaceae</taxon>
        <taxon>Halobacillus</taxon>
    </lineage>
</organism>
<dbReference type="PANTHER" id="PTHR32089:SF112">
    <property type="entry name" value="LYSOZYME-LIKE PROTEIN-RELATED"/>
    <property type="match status" value="1"/>
</dbReference>
<dbReference type="PROSITE" id="PS50885">
    <property type="entry name" value="HAMP"/>
    <property type="match status" value="1"/>
</dbReference>
<dbReference type="SUPFAM" id="SSF58104">
    <property type="entry name" value="Methyl-accepting chemotaxis protein (MCP) signaling domain"/>
    <property type="match status" value="1"/>
</dbReference>
<evidence type="ECO:0000313" key="10">
    <source>
        <dbReference type="EMBL" id="MBN8236973.1"/>
    </source>
</evidence>
<evidence type="ECO:0000256" key="3">
    <source>
        <dbReference type="ARBA" id="ARBA00023136"/>
    </source>
</evidence>
<dbReference type="InterPro" id="IPR003660">
    <property type="entry name" value="HAMP_dom"/>
</dbReference>
<accession>A0ABS3E039</accession>
<dbReference type="SMART" id="SM00304">
    <property type="entry name" value="HAMP"/>
    <property type="match status" value="1"/>
</dbReference>
<feature type="transmembrane region" description="Helical" evidence="7">
    <location>
        <begin position="274"/>
        <end position="299"/>
    </location>
</feature>
<dbReference type="Gene3D" id="6.10.340.10">
    <property type="match status" value="1"/>
</dbReference>
<protein>
    <submittedName>
        <fullName evidence="10">Methyl-accepting chemotaxis protein</fullName>
    </submittedName>
</protein>
<keyword evidence="3 7" id="KW-0472">Membrane</keyword>
<dbReference type="CDD" id="cd06225">
    <property type="entry name" value="HAMP"/>
    <property type="match status" value="1"/>
</dbReference>
<gene>
    <name evidence="10" type="ORF">JF544_17065</name>
</gene>
<dbReference type="Proteomes" id="UP000663970">
    <property type="component" value="Unassembled WGS sequence"/>
</dbReference>
<keyword evidence="11" id="KW-1185">Reference proteome</keyword>
<dbReference type="EMBL" id="JAEKJY010000005">
    <property type="protein sequence ID" value="MBN8236973.1"/>
    <property type="molecule type" value="Genomic_DNA"/>
</dbReference>
<keyword evidence="7" id="KW-0812">Transmembrane</keyword>
<dbReference type="Gene3D" id="1.10.287.950">
    <property type="entry name" value="Methyl-accepting chemotaxis protein"/>
    <property type="match status" value="1"/>
</dbReference>
<evidence type="ECO:0000256" key="6">
    <source>
        <dbReference type="PROSITE-ProRule" id="PRU00284"/>
    </source>
</evidence>
<evidence type="ECO:0000259" key="8">
    <source>
        <dbReference type="PROSITE" id="PS50111"/>
    </source>
</evidence>
<evidence type="ECO:0000259" key="9">
    <source>
        <dbReference type="PROSITE" id="PS50885"/>
    </source>
</evidence>
<comment type="subcellular location">
    <subcellularLocation>
        <location evidence="1">Cell membrane</location>
    </subcellularLocation>
</comment>
<proteinExistence type="inferred from homology"/>
<evidence type="ECO:0000256" key="5">
    <source>
        <dbReference type="ARBA" id="ARBA00029447"/>
    </source>
</evidence>
<dbReference type="Pfam" id="PF00672">
    <property type="entry name" value="HAMP"/>
    <property type="match status" value="1"/>
</dbReference>
<keyword evidence="2" id="KW-1003">Cell membrane</keyword>
<feature type="domain" description="HAMP" evidence="9">
    <location>
        <begin position="300"/>
        <end position="352"/>
    </location>
</feature>
<sequence length="694" mass="76423">MKTIRARVRFILISSLCSLLLLVGVSTYLFMEQSKQAEERQMIQQAVTDSESVQALMNEVKLEQQQFFNQPSKDQGAAVETAITEVKEASLSYKETYSSYPSIEKGFQSIYGSSEQYIEELGPLVNMFKLIGFSDSEGLRKQIQEASAQFSELISQSESPALENTLLVMKMDEQAYLNNPEEAQLSDFKESSSSLKESAESLNLSEEENTTLSRSLLKYEQGLNTIDNTYEQAGNIRTSFEEIASQVSTQVDQVMQAAGEMNERMAAEQEEQQLWFTGGLLALGSLMLIILFSTGFLLIRSISKSIQQLKTGASIIGDGNLSHRIRLETKDEMGELAGQFNEMAGKMEQSVRKVLQASGLMNDTSEQMSLVSSQTSIQASEVHAAIGEVAAGSQEQAQQIDETNHFIHDVSEAIQQTKTAAADIAGKLDQAKEAGDEGLQTMTGLKETSDDFIRLSDLMTQEVKAAAEQSKEVQQVVTTIEDIADSTNLLALNAAIESARAGESGRGFAVVADEVKKLAERSKTEARSIQSMIEHMTVQMDKLTSEADQFQQYRAAQESSVQQTEVAFKTIASHITYINEQTGKVTDAVNEVETANEEVKSRLHNISVISEEAAATSEEVAASSENQLSAIEQVTRSASDVKKLSSELEEEVSEFTLQQLMDDNEGPSEKEIPLDNDVVTIKDPEWNIPEKRSS</sequence>
<evidence type="ECO:0000256" key="2">
    <source>
        <dbReference type="ARBA" id="ARBA00022475"/>
    </source>
</evidence>
<reference evidence="10 11" key="1">
    <citation type="submission" date="2020-12" db="EMBL/GenBank/DDBJ databases">
        <title>Oil enriched cultivation method for isolating marine PHA-producing bacteria.</title>
        <authorList>
            <person name="Zheng W."/>
            <person name="Yu S."/>
            <person name="Huang Y."/>
        </authorList>
    </citation>
    <scope>NUCLEOTIDE SEQUENCE [LARGE SCALE GENOMIC DNA]</scope>
    <source>
        <strain evidence="10 11">SY-2-6</strain>
    </source>
</reference>
<feature type="domain" description="Methyl-accepting transducer" evidence="8">
    <location>
        <begin position="371"/>
        <end position="607"/>
    </location>
</feature>